<evidence type="ECO:0008006" key="3">
    <source>
        <dbReference type="Google" id="ProtNLM"/>
    </source>
</evidence>
<dbReference type="Proteomes" id="UP000235145">
    <property type="component" value="Unassembled WGS sequence"/>
</dbReference>
<keyword evidence="2" id="KW-1185">Reference proteome</keyword>
<organism evidence="1 2">
    <name type="scientific">Lactuca sativa</name>
    <name type="common">Garden lettuce</name>
    <dbReference type="NCBI Taxonomy" id="4236"/>
    <lineage>
        <taxon>Eukaryota</taxon>
        <taxon>Viridiplantae</taxon>
        <taxon>Streptophyta</taxon>
        <taxon>Embryophyta</taxon>
        <taxon>Tracheophyta</taxon>
        <taxon>Spermatophyta</taxon>
        <taxon>Magnoliopsida</taxon>
        <taxon>eudicotyledons</taxon>
        <taxon>Gunneridae</taxon>
        <taxon>Pentapetalae</taxon>
        <taxon>asterids</taxon>
        <taxon>campanulids</taxon>
        <taxon>Asterales</taxon>
        <taxon>Asteraceae</taxon>
        <taxon>Cichorioideae</taxon>
        <taxon>Cichorieae</taxon>
        <taxon>Lactucinae</taxon>
        <taxon>Lactuca</taxon>
    </lineage>
</organism>
<accession>A0A9R1WRP2</accession>
<sequence>MSNTTCFSSLDDLPVEILTRIIVILGSESAKDIISTRICLKKDEDCFCNDNFDFGMSLLGEAGDEDRLEAIYLLGMIRISRGPPKSDEGMNNMCLGILESVDVVHKLATDNITFECDREDHSVDGALYVRLDEDDNL</sequence>
<evidence type="ECO:0000313" key="1">
    <source>
        <dbReference type="EMBL" id="KAJ0227577.1"/>
    </source>
</evidence>
<comment type="caution">
    <text evidence="1">The sequence shown here is derived from an EMBL/GenBank/DDBJ whole genome shotgun (WGS) entry which is preliminary data.</text>
</comment>
<dbReference type="EMBL" id="NBSK02000001">
    <property type="protein sequence ID" value="KAJ0227577.1"/>
    <property type="molecule type" value="Genomic_DNA"/>
</dbReference>
<evidence type="ECO:0000313" key="2">
    <source>
        <dbReference type="Proteomes" id="UP000235145"/>
    </source>
</evidence>
<protein>
    <recommendedName>
        <fullName evidence="3">F-box domain-containing protein</fullName>
    </recommendedName>
</protein>
<reference evidence="1 2" key="1">
    <citation type="journal article" date="2017" name="Nat. Commun.">
        <title>Genome assembly with in vitro proximity ligation data and whole-genome triplication in lettuce.</title>
        <authorList>
            <person name="Reyes-Chin-Wo S."/>
            <person name="Wang Z."/>
            <person name="Yang X."/>
            <person name="Kozik A."/>
            <person name="Arikit S."/>
            <person name="Song C."/>
            <person name="Xia L."/>
            <person name="Froenicke L."/>
            <person name="Lavelle D.O."/>
            <person name="Truco M.J."/>
            <person name="Xia R."/>
            <person name="Zhu S."/>
            <person name="Xu C."/>
            <person name="Xu H."/>
            <person name="Xu X."/>
            <person name="Cox K."/>
            <person name="Korf I."/>
            <person name="Meyers B.C."/>
            <person name="Michelmore R.W."/>
        </authorList>
    </citation>
    <scope>NUCLEOTIDE SEQUENCE [LARGE SCALE GENOMIC DNA]</scope>
    <source>
        <strain evidence="2">cv. Salinas</strain>
        <tissue evidence="1">Seedlings</tissue>
    </source>
</reference>
<dbReference type="AlphaFoldDB" id="A0A9R1WRP2"/>
<gene>
    <name evidence="1" type="ORF">LSAT_V11C100042170</name>
</gene>
<name>A0A9R1WRP2_LACSA</name>
<proteinExistence type="predicted"/>